<proteinExistence type="predicted"/>
<evidence type="ECO:0000256" key="1">
    <source>
        <dbReference type="SAM" id="Coils"/>
    </source>
</evidence>
<keyword evidence="4" id="KW-1185">Reference proteome</keyword>
<dbReference type="PANTHER" id="PTHR47163:SF2">
    <property type="entry name" value="SI:DKEY-17M8.2"/>
    <property type="match status" value="1"/>
</dbReference>
<evidence type="ECO:0000259" key="2">
    <source>
        <dbReference type="SMART" id="SM01126"/>
    </source>
</evidence>
<protein>
    <recommendedName>
        <fullName evidence="2">ISXO2-like transposase domain-containing protein</fullName>
    </recommendedName>
</protein>
<organism evidence="3 4">
    <name type="scientific">Blepharisma stoltei</name>
    <dbReference type="NCBI Taxonomy" id="1481888"/>
    <lineage>
        <taxon>Eukaryota</taxon>
        <taxon>Sar</taxon>
        <taxon>Alveolata</taxon>
        <taxon>Ciliophora</taxon>
        <taxon>Postciliodesmatophora</taxon>
        <taxon>Heterotrichea</taxon>
        <taxon>Heterotrichida</taxon>
        <taxon>Blepharismidae</taxon>
        <taxon>Blepharisma</taxon>
    </lineage>
</organism>
<feature type="domain" description="ISXO2-like transposase" evidence="2">
    <location>
        <begin position="219"/>
        <end position="364"/>
    </location>
</feature>
<dbReference type="Proteomes" id="UP001162131">
    <property type="component" value="Unassembled WGS sequence"/>
</dbReference>
<dbReference type="InterPro" id="IPR024445">
    <property type="entry name" value="Tnp_ISXO2-like"/>
</dbReference>
<gene>
    <name evidence="3" type="ORF">BSTOLATCC_MIC45728</name>
</gene>
<evidence type="ECO:0000313" key="4">
    <source>
        <dbReference type="Proteomes" id="UP001162131"/>
    </source>
</evidence>
<reference evidence="3" key="1">
    <citation type="submission" date="2021-09" db="EMBL/GenBank/DDBJ databases">
        <authorList>
            <consortium name="AG Swart"/>
            <person name="Singh M."/>
            <person name="Singh A."/>
            <person name="Seah K."/>
            <person name="Emmerich C."/>
        </authorList>
    </citation>
    <scope>NUCLEOTIDE SEQUENCE</scope>
    <source>
        <strain evidence="3">ATCC30299</strain>
    </source>
</reference>
<dbReference type="PANTHER" id="PTHR47163">
    <property type="entry name" value="DDE_TNP_IS1595 DOMAIN-CONTAINING PROTEIN"/>
    <property type="match status" value="1"/>
</dbReference>
<name>A0AAU9JJW0_9CILI</name>
<dbReference type="SMART" id="SM01126">
    <property type="entry name" value="DDE_Tnp_IS1595"/>
    <property type="match status" value="1"/>
</dbReference>
<keyword evidence="1" id="KW-0175">Coiled coil</keyword>
<dbReference type="EMBL" id="CAJZBQ010000045">
    <property type="protein sequence ID" value="CAG9328273.1"/>
    <property type="molecule type" value="Genomic_DNA"/>
</dbReference>
<dbReference type="NCBIfam" id="NF033547">
    <property type="entry name" value="transpos_IS1595"/>
    <property type="match status" value="1"/>
</dbReference>
<comment type="caution">
    <text evidence="3">The sequence shown here is derived from an EMBL/GenBank/DDBJ whole genome shotgun (WGS) entry which is preliminary data.</text>
</comment>
<feature type="coiled-coil region" evidence="1">
    <location>
        <begin position="28"/>
        <end position="62"/>
    </location>
</feature>
<dbReference type="InterPro" id="IPR053164">
    <property type="entry name" value="IS1016-like_transposase"/>
</dbReference>
<accession>A0AAU9JJW0</accession>
<dbReference type="AlphaFoldDB" id="A0AAU9JJW0"/>
<dbReference type="Pfam" id="PF12762">
    <property type="entry name" value="DDE_Tnp_IS1595"/>
    <property type="match status" value="1"/>
</dbReference>
<sequence length="406" mass="47697">MNEDLSFCPFHRPLEDTCGGCLAFISSARKIKEEGDKLNKDVDHLKKLKKILKVKLANLEGTLYNLTKHTLIQEGQLPNSYVKKHALNEYLLKLPLPSNFFAILKDKELSMSFLLQVGAIESRRSCHCGRDMALILRDREEKYEFECYCGASESLIERTIWEPAHLTQENILLYIFLWAMNMRDKEIIHLLGISSYDAKYCDITLRKIISNYYIKNLPKFKGIVEIDESCFRSSNSSTSRNVKFGQNSPEKWVFGLYERESKRVYMEVVPKRTAQHLIPIIQKRCEVGTTIISDQWAAYNKLPEYGFPHFTVDHSRFFVNPHNREIHTQHIEISWCWAKYDIKRHHRHLNNMQDYLNVFCWKRQFKNSHKLSEVGDTMKALFEVLSEYQKEGKIMEKKIAEALLVE</sequence>
<evidence type="ECO:0000313" key="3">
    <source>
        <dbReference type="EMBL" id="CAG9328273.1"/>
    </source>
</evidence>